<dbReference type="PANTHER" id="PTHR48468">
    <property type="entry name" value="PLASTOCYANIN-LIKE DOMAIN-CONTAINING PROTEIN"/>
    <property type="match status" value="1"/>
</dbReference>
<keyword evidence="4" id="KW-1185">Reference proteome</keyword>
<name>A0A8T0IUX2_CERPU</name>
<accession>A0A8T0IUX2</accession>
<organism evidence="3 4">
    <name type="scientific">Ceratodon purpureus</name>
    <name type="common">Fire moss</name>
    <name type="synonym">Dicranum purpureum</name>
    <dbReference type="NCBI Taxonomy" id="3225"/>
    <lineage>
        <taxon>Eukaryota</taxon>
        <taxon>Viridiplantae</taxon>
        <taxon>Streptophyta</taxon>
        <taxon>Embryophyta</taxon>
        <taxon>Bryophyta</taxon>
        <taxon>Bryophytina</taxon>
        <taxon>Bryopsida</taxon>
        <taxon>Dicranidae</taxon>
        <taxon>Pseudoditrichales</taxon>
        <taxon>Ditrichaceae</taxon>
        <taxon>Ceratodon</taxon>
    </lineage>
</organism>
<feature type="region of interest" description="Disordered" evidence="1">
    <location>
        <begin position="89"/>
        <end position="116"/>
    </location>
</feature>
<evidence type="ECO:0000256" key="1">
    <source>
        <dbReference type="SAM" id="MobiDB-lite"/>
    </source>
</evidence>
<dbReference type="Pfam" id="PF24928">
    <property type="entry name" value="DUF7748"/>
    <property type="match status" value="1"/>
</dbReference>
<dbReference type="InterPro" id="IPR056650">
    <property type="entry name" value="DUF7748"/>
</dbReference>
<feature type="domain" description="DUF7748" evidence="2">
    <location>
        <begin position="1"/>
        <end position="96"/>
    </location>
</feature>
<reference evidence="3" key="1">
    <citation type="submission" date="2020-06" db="EMBL/GenBank/DDBJ databases">
        <title>WGS assembly of Ceratodon purpureus strain R40.</title>
        <authorList>
            <person name="Carey S.B."/>
            <person name="Jenkins J."/>
            <person name="Shu S."/>
            <person name="Lovell J.T."/>
            <person name="Sreedasyam A."/>
            <person name="Maumus F."/>
            <person name="Tiley G.P."/>
            <person name="Fernandez-Pozo N."/>
            <person name="Barry K."/>
            <person name="Chen C."/>
            <person name="Wang M."/>
            <person name="Lipzen A."/>
            <person name="Daum C."/>
            <person name="Saski C.A."/>
            <person name="Payton A.C."/>
            <person name="Mcbreen J.C."/>
            <person name="Conrad R.E."/>
            <person name="Kollar L.M."/>
            <person name="Olsson S."/>
            <person name="Huttunen S."/>
            <person name="Landis J.B."/>
            <person name="Wickett N.J."/>
            <person name="Johnson M.G."/>
            <person name="Rensing S.A."/>
            <person name="Grimwood J."/>
            <person name="Schmutz J."/>
            <person name="Mcdaniel S.F."/>
        </authorList>
    </citation>
    <scope>NUCLEOTIDE SEQUENCE</scope>
    <source>
        <strain evidence="3">R40</strain>
    </source>
</reference>
<evidence type="ECO:0000313" key="4">
    <source>
        <dbReference type="Proteomes" id="UP000822688"/>
    </source>
</evidence>
<evidence type="ECO:0000259" key="2">
    <source>
        <dbReference type="Pfam" id="PF24928"/>
    </source>
</evidence>
<protein>
    <recommendedName>
        <fullName evidence="2">DUF7748 domain-containing protein</fullName>
    </recommendedName>
</protein>
<sequence>MKTKFVNGTSSELTLKEANSGIHRLLFKLRKKDQFRSSFDMKLDNNATYREYHLFVIPSSSASTIVVSSDHLVDNKVITIMEVEPGVFSWEGTPRKPEVTKAKQEEGGRSHEDQATSTKFLTQWSLSKWILQAMKKDHDST</sequence>
<dbReference type="EMBL" id="CM026422">
    <property type="protein sequence ID" value="KAG0586616.1"/>
    <property type="molecule type" value="Genomic_DNA"/>
</dbReference>
<dbReference type="AlphaFoldDB" id="A0A8T0IUX2"/>
<dbReference type="Proteomes" id="UP000822688">
    <property type="component" value="Chromosome 2"/>
</dbReference>
<dbReference type="PANTHER" id="PTHR48468:SF1">
    <property type="entry name" value="PLASTOCYANIN-LIKE DOMAIN-CONTAINING PROTEIN"/>
    <property type="match status" value="1"/>
</dbReference>
<feature type="compositionally biased region" description="Basic and acidic residues" evidence="1">
    <location>
        <begin position="93"/>
        <end position="114"/>
    </location>
</feature>
<comment type="caution">
    <text evidence="3">The sequence shown here is derived from an EMBL/GenBank/DDBJ whole genome shotgun (WGS) entry which is preliminary data.</text>
</comment>
<gene>
    <name evidence="3" type="ORF">KC19_2G103700</name>
</gene>
<proteinExistence type="predicted"/>
<evidence type="ECO:0000313" key="3">
    <source>
        <dbReference type="EMBL" id="KAG0586616.1"/>
    </source>
</evidence>